<keyword evidence="2" id="KW-1185">Reference proteome</keyword>
<dbReference type="RefSeq" id="XP_051607978.1">
    <property type="nucleotide sequence ID" value="XM_051752905.1"/>
</dbReference>
<dbReference type="AlphaFoldDB" id="A0AAD5BCY8"/>
<gene>
    <name evidence="1" type="ORF">KGF57_003482</name>
</gene>
<dbReference type="EMBL" id="JAIHNG010000129">
    <property type="protein sequence ID" value="KAI5955996.1"/>
    <property type="molecule type" value="Genomic_DNA"/>
</dbReference>
<dbReference type="Proteomes" id="UP001204833">
    <property type="component" value="Unassembled WGS sequence"/>
</dbReference>
<organism evidence="1 2">
    <name type="scientific">Candida theae</name>
    <dbReference type="NCBI Taxonomy" id="1198502"/>
    <lineage>
        <taxon>Eukaryota</taxon>
        <taxon>Fungi</taxon>
        <taxon>Dikarya</taxon>
        <taxon>Ascomycota</taxon>
        <taxon>Saccharomycotina</taxon>
        <taxon>Pichiomycetes</taxon>
        <taxon>Debaryomycetaceae</taxon>
        <taxon>Candida/Lodderomyces clade</taxon>
        <taxon>Candida</taxon>
    </lineage>
</organism>
<dbReference type="GeneID" id="76151540"/>
<protein>
    <submittedName>
        <fullName evidence="1">Uncharacterized protein</fullName>
    </submittedName>
</protein>
<evidence type="ECO:0000313" key="2">
    <source>
        <dbReference type="Proteomes" id="UP001204833"/>
    </source>
</evidence>
<comment type="caution">
    <text evidence="1">The sequence shown here is derived from an EMBL/GenBank/DDBJ whole genome shotgun (WGS) entry which is preliminary data.</text>
</comment>
<sequence length="417" mass="47877">MSTTKVPTAVRRLIDLYNIISRKQNSLYAEEVESFLHNTSDSSLRNKRWSLLNKNARKGLDFKVDRNRERRLFQDPIQFGPNELKETKYLFKDQSKFKKTKGVLPGLPVVEKSTSVYNADIESTISAYFDPSTSLSMHKSHQNSFKFYLQRLMGAPIMIIFKQKCDLLSQTSMDQWNQPYFEMRKRVSTENEKNKGQRLPPFELTKLTHPDTFSLALKSDTFMRRKGQNFEQLVKSQPWNEVEKVDDKLAIMLKQEQNVCILTRSDSHEVSKDDFALNTAIDETMQITKKSTFSSNIIDNFPYTLIFNRFYLLNLLNLDADVSSFESLWTTTELEIVGARLALHDPAVRSLLQTLATTVDLHHASSYEEILRLAKLAKPEETGSHGLNGVIQTLASNGLTNTTYNEATNALYLTKSK</sequence>
<reference evidence="1 2" key="1">
    <citation type="journal article" date="2022" name="DNA Res.">
        <title>Genome analysis of five recently described species of the CUG-Ser clade uncovers Candida theae as a new hybrid lineage with pathogenic potential in the Candida parapsilosis species complex.</title>
        <authorList>
            <person name="Mixao V."/>
            <person name="Del Olmo V."/>
            <person name="Hegedusova E."/>
            <person name="Saus E."/>
            <person name="Pryszcz L."/>
            <person name="Cillingova A."/>
            <person name="Nosek J."/>
            <person name="Gabaldon T."/>
        </authorList>
    </citation>
    <scope>NUCLEOTIDE SEQUENCE [LARGE SCALE GENOMIC DNA]</scope>
    <source>
        <strain evidence="1 2">CBS 12239</strain>
    </source>
</reference>
<accession>A0AAD5BCY8</accession>
<evidence type="ECO:0000313" key="1">
    <source>
        <dbReference type="EMBL" id="KAI5955996.1"/>
    </source>
</evidence>
<proteinExistence type="predicted"/>
<name>A0AAD5BCY8_9ASCO</name>